<proteinExistence type="predicted"/>
<dbReference type="RefSeq" id="WP_268849670.1">
    <property type="nucleotide sequence ID" value="NZ_CP114006.1"/>
</dbReference>
<dbReference type="Proteomes" id="UP001164727">
    <property type="component" value="Chromosome"/>
</dbReference>
<evidence type="ECO:0000313" key="2">
    <source>
        <dbReference type="Proteomes" id="UP001164727"/>
    </source>
</evidence>
<accession>A0ABY7BUZ1</accession>
<name>A0ABY7BUZ1_9MOLU</name>
<sequence length="51" mass="5788">MAIVIKKNVKTVISIFITITGKLKPSNLMGPLLGKQKKLRRKDLKTRSFFS</sequence>
<gene>
    <name evidence="1" type="ORF">RS022_06190</name>
</gene>
<reference evidence="1 2" key="1">
    <citation type="journal article" date="2023" name="Microbiol. Resour. Announc.">
        <title>Complete Genome of 'Candidatus Phytoplasma rubi' RS, a Phytopathogenic Bacterium Associated with Rubus Stunt Disease.</title>
        <authorList>
            <person name="Duckeck D."/>
            <person name="Zubert C."/>
            <person name="Bohm J.W."/>
            <person name="Carminati G."/>
            <person name="Schneider B."/>
            <person name="Kube M."/>
        </authorList>
    </citation>
    <scope>NUCLEOTIDE SEQUENCE [LARGE SCALE GENOMIC DNA]</scope>
    <source>
        <strain evidence="1 2">RS</strain>
    </source>
</reference>
<dbReference type="EMBL" id="CP114006">
    <property type="protein sequence ID" value="WAN63464.1"/>
    <property type="molecule type" value="Genomic_DNA"/>
</dbReference>
<keyword evidence="2" id="KW-1185">Reference proteome</keyword>
<evidence type="ECO:0000313" key="1">
    <source>
        <dbReference type="EMBL" id="WAN63464.1"/>
    </source>
</evidence>
<organism evidence="1 2">
    <name type="scientific">Candidatus Phytoplasma rubi</name>
    <dbReference type="NCBI Taxonomy" id="399025"/>
    <lineage>
        <taxon>Bacteria</taxon>
        <taxon>Bacillati</taxon>
        <taxon>Mycoplasmatota</taxon>
        <taxon>Mollicutes</taxon>
        <taxon>Acholeplasmatales</taxon>
        <taxon>Acholeplasmataceae</taxon>
        <taxon>Candidatus Phytoplasma</taxon>
        <taxon>16SrV (Elm yellows group)</taxon>
    </lineage>
</organism>
<protein>
    <submittedName>
        <fullName evidence="1">Uncharacterized protein</fullName>
    </submittedName>
</protein>